<reference evidence="3" key="1">
    <citation type="submission" date="2023-01" db="EMBL/GenBank/DDBJ databases">
        <title>Genome assembly of the deep-sea coral Lophelia pertusa.</title>
        <authorList>
            <person name="Herrera S."/>
            <person name="Cordes E."/>
        </authorList>
    </citation>
    <scope>NUCLEOTIDE SEQUENCE</scope>
    <source>
        <strain evidence="3">USNM1676648</strain>
        <tissue evidence="3">Polyp</tissue>
    </source>
</reference>
<feature type="signal peptide" evidence="1">
    <location>
        <begin position="1"/>
        <end position="21"/>
    </location>
</feature>
<proteinExistence type="predicted"/>
<dbReference type="OrthoDB" id="19261at2759"/>
<evidence type="ECO:0000256" key="1">
    <source>
        <dbReference type="SAM" id="SignalP"/>
    </source>
</evidence>
<comment type="caution">
    <text evidence="3">The sequence shown here is derived from an EMBL/GenBank/DDBJ whole genome shotgun (WGS) entry which is preliminary data.</text>
</comment>
<keyword evidence="1" id="KW-0732">Signal</keyword>
<sequence>MKVFALSVLLVLAVFLSESKGDPMAGYKTETYDSGNYKVMWKYDMIMDRFHFSVQVKAMGWVGFGVSNSKGGMKSYDVMLGGVRNDSGTTPMQRIITRQIDLSHLQIPYKTTC</sequence>
<feature type="domain" description="DOMON" evidence="2">
    <location>
        <begin position="35"/>
        <end position="113"/>
    </location>
</feature>
<evidence type="ECO:0000313" key="4">
    <source>
        <dbReference type="Proteomes" id="UP001163046"/>
    </source>
</evidence>
<dbReference type="InterPro" id="IPR005018">
    <property type="entry name" value="DOMON_domain"/>
</dbReference>
<dbReference type="GO" id="GO:0004500">
    <property type="term" value="F:dopamine beta-monooxygenase activity"/>
    <property type="evidence" value="ECO:0007669"/>
    <property type="project" value="UniProtKB-EC"/>
</dbReference>
<keyword evidence="3" id="KW-0560">Oxidoreductase</keyword>
<dbReference type="Pfam" id="PF03351">
    <property type="entry name" value="DOMON"/>
    <property type="match status" value="1"/>
</dbReference>
<name>A0A9W9ZAA5_9CNID</name>
<keyword evidence="3" id="KW-0503">Monooxygenase</keyword>
<evidence type="ECO:0000259" key="2">
    <source>
        <dbReference type="PROSITE" id="PS50836"/>
    </source>
</evidence>
<evidence type="ECO:0000313" key="3">
    <source>
        <dbReference type="EMBL" id="KAJ7376404.1"/>
    </source>
</evidence>
<keyword evidence="4" id="KW-1185">Reference proteome</keyword>
<dbReference type="PROSITE" id="PS50836">
    <property type="entry name" value="DOMON"/>
    <property type="match status" value="1"/>
</dbReference>
<gene>
    <name evidence="3" type="primary">MOXD1_23</name>
    <name evidence="3" type="ORF">OS493_034681</name>
</gene>
<accession>A0A9W9ZAA5</accession>
<organism evidence="3 4">
    <name type="scientific">Desmophyllum pertusum</name>
    <dbReference type="NCBI Taxonomy" id="174260"/>
    <lineage>
        <taxon>Eukaryota</taxon>
        <taxon>Metazoa</taxon>
        <taxon>Cnidaria</taxon>
        <taxon>Anthozoa</taxon>
        <taxon>Hexacorallia</taxon>
        <taxon>Scleractinia</taxon>
        <taxon>Caryophylliina</taxon>
        <taxon>Caryophylliidae</taxon>
        <taxon>Desmophyllum</taxon>
    </lineage>
</organism>
<dbReference type="EMBL" id="MU826399">
    <property type="protein sequence ID" value="KAJ7376404.1"/>
    <property type="molecule type" value="Genomic_DNA"/>
</dbReference>
<dbReference type="EC" id="1.14.17.1" evidence="3"/>
<dbReference type="AlphaFoldDB" id="A0A9W9ZAA5"/>
<dbReference type="Proteomes" id="UP001163046">
    <property type="component" value="Unassembled WGS sequence"/>
</dbReference>
<feature type="chain" id="PRO_5040863632" evidence="1">
    <location>
        <begin position="22"/>
        <end position="113"/>
    </location>
</feature>
<protein>
    <submittedName>
        <fullName evidence="3">DBH-like monooxygenase protein 1</fullName>
        <ecNumber evidence="3">1.14.17.1</ecNumber>
    </submittedName>
</protein>